<proteinExistence type="predicted"/>
<sequence length="90" mass="9556">MSAATRVPSFLSTAPAAVYGKGFADPCAGAEDDVENESQLAVWLRPHHRAFSAPFGDDPPDVGELVDIQNFDLCFLGGSVIWTGFARIAS</sequence>
<dbReference type="RefSeq" id="WP_090709105.1">
    <property type="nucleotide sequence ID" value="NZ_FOVM01000002.1"/>
</dbReference>
<accession>A0A1I4ZJC0</accession>
<gene>
    <name evidence="1" type="ORF">SAMN05216219_0843</name>
</gene>
<name>A0A1I4ZJC0_9MICO</name>
<dbReference type="EMBL" id="FOVM01000002">
    <property type="protein sequence ID" value="SFN50079.1"/>
    <property type="molecule type" value="Genomic_DNA"/>
</dbReference>
<evidence type="ECO:0000313" key="2">
    <source>
        <dbReference type="Proteomes" id="UP000198867"/>
    </source>
</evidence>
<dbReference type="AlphaFoldDB" id="A0A1I4ZJC0"/>
<protein>
    <submittedName>
        <fullName evidence="1">Uncharacterized protein</fullName>
    </submittedName>
</protein>
<reference evidence="2" key="1">
    <citation type="submission" date="2016-10" db="EMBL/GenBank/DDBJ databases">
        <authorList>
            <person name="Varghese N."/>
            <person name="Submissions S."/>
        </authorList>
    </citation>
    <scope>NUCLEOTIDE SEQUENCE [LARGE SCALE GENOMIC DNA]</scope>
    <source>
        <strain evidence="2">CGMCC 1.11101</strain>
    </source>
</reference>
<organism evidence="1 2">
    <name type="scientific">Mycetocola miduiensis</name>
    <dbReference type="NCBI Taxonomy" id="995034"/>
    <lineage>
        <taxon>Bacteria</taxon>
        <taxon>Bacillati</taxon>
        <taxon>Actinomycetota</taxon>
        <taxon>Actinomycetes</taxon>
        <taxon>Micrococcales</taxon>
        <taxon>Microbacteriaceae</taxon>
        <taxon>Mycetocola</taxon>
    </lineage>
</organism>
<dbReference type="Proteomes" id="UP000198867">
    <property type="component" value="Unassembled WGS sequence"/>
</dbReference>
<evidence type="ECO:0000313" key="1">
    <source>
        <dbReference type="EMBL" id="SFN50079.1"/>
    </source>
</evidence>
<keyword evidence="2" id="KW-1185">Reference proteome</keyword>